<dbReference type="InterPro" id="IPR003439">
    <property type="entry name" value="ABC_transporter-like_ATP-bd"/>
</dbReference>
<evidence type="ECO:0000256" key="1">
    <source>
        <dbReference type="ARBA" id="ARBA00022448"/>
    </source>
</evidence>
<evidence type="ECO:0000256" key="2">
    <source>
        <dbReference type="ARBA" id="ARBA00022741"/>
    </source>
</evidence>
<name>A0A366UDC7_ENTHR</name>
<dbReference type="Gene3D" id="3.40.50.300">
    <property type="entry name" value="P-loop containing nucleotide triphosphate hydrolases"/>
    <property type="match status" value="1"/>
</dbReference>
<dbReference type="EMBL" id="CABEEP010000001">
    <property type="protein sequence ID" value="VTQ70643.1"/>
    <property type="molecule type" value="Genomic_DNA"/>
</dbReference>
<keyword evidence="2" id="KW-0547">Nucleotide-binding</keyword>
<organism evidence="5 6">
    <name type="scientific">Enterococcus hirae</name>
    <dbReference type="NCBI Taxonomy" id="1354"/>
    <lineage>
        <taxon>Bacteria</taxon>
        <taxon>Bacillati</taxon>
        <taxon>Bacillota</taxon>
        <taxon>Bacilli</taxon>
        <taxon>Lactobacillales</taxon>
        <taxon>Enterococcaceae</taxon>
        <taxon>Enterococcus</taxon>
    </lineage>
</organism>
<dbReference type="EC" id="3.6.3.-" evidence="5"/>
<comment type="caution">
    <text evidence="5">The sequence shown here is derived from an EMBL/GenBank/DDBJ whole genome shotgun (WGS) entry which is preliminary data.</text>
</comment>
<dbReference type="AlphaFoldDB" id="A0A366UDC7"/>
<evidence type="ECO:0000313" key="5">
    <source>
        <dbReference type="EMBL" id="VTQ70643.1"/>
    </source>
</evidence>
<dbReference type="PANTHER" id="PTHR42711:SF17">
    <property type="entry name" value="ABC TRANSPORTER ATP-BINDING PROTEIN"/>
    <property type="match status" value="1"/>
</dbReference>
<keyword evidence="5" id="KW-0378">Hydrolase</keyword>
<feature type="domain" description="ABC transporter" evidence="4">
    <location>
        <begin position="5"/>
        <end position="227"/>
    </location>
</feature>
<accession>A0A366UDC7</accession>
<dbReference type="CDD" id="cd03230">
    <property type="entry name" value="ABC_DR_subfamily_A"/>
    <property type="match status" value="1"/>
</dbReference>
<dbReference type="Pfam" id="PF00005">
    <property type="entry name" value="ABC_tran"/>
    <property type="match status" value="1"/>
</dbReference>
<reference evidence="5 6" key="1">
    <citation type="submission" date="2019-05" db="EMBL/GenBank/DDBJ databases">
        <authorList>
            <consortium name="Pathogen Informatics"/>
        </authorList>
    </citation>
    <scope>NUCLEOTIDE SEQUENCE [LARGE SCALE GENOMIC DNA]</scope>
    <source>
        <strain evidence="5 6">NCTC12204</strain>
    </source>
</reference>
<dbReference type="GO" id="GO:0005524">
    <property type="term" value="F:ATP binding"/>
    <property type="evidence" value="ECO:0007669"/>
    <property type="project" value="UniProtKB-KW"/>
</dbReference>
<dbReference type="PANTHER" id="PTHR42711">
    <property type="entry name" value="ABC TRANSPORTER ATP-BINDING PROTEIN"/>
    <property type="match status" value="1"/>
</dbReference>
<dbReference type="InterPro" id="IPR050763">
    <property type="entry name" value="ABC_transporter_ATP-binding"/>
</dbReference>
<dbReference type="InterPro" id="IPR003593">
    <property type="entry name" value="AAA+_ATPase"/>
</dbReference>
<evidence type="ECO:0000259" key="4">
    <source>
        <dbReference type="PROSITE" id="PS50893"/>
    </source>
</evidence>
<dbReference type="PROSITE" id="PS50893">
    <property type="entry name" value="ABC_TRANSPORTER_2"/>
    <property type="match status" value="1"/>
</dbReference>
<dbReference type="RefSeq" id="WP_010720665.1">
    <property type="nucleotide sequence ID" value="NZ_BSWT01000019.1"/>
</dbReference>
<gene>
    <name evidence="5" type="primary">drrA</name>
    <name evidence="5" type="ORF">NCTC12204_02648</name>
</gene>
<dbReference type="SUPFAM" id="SSF52540">
    <property type="entry name" value="P-loop containing nucleoside triphosphate hydrolases"/>
    <property type="match status" value="1"/>
</dbReference>
<dbReference type="InterPro" id="IPR027417">
    <property type="entry name" value="P-loop_NTPase"/>
</dbReference>
<keyword evidence="3 5" id="KW-0067">ATP-binding</keyword>
<proteinExistence type="predicted"/>
<sequence>MNPIIDVQNLSKVYNRTTVLDNISFQIAPGETVALLGENGAGKSTLINLLNQLIQPNSGTTYVMGTQDIRKVRDKVGVMLQQNLSLERVTVKECLNLARSYYHNPLSYEALIRLANLKEKEKCYLDQLSGGQKRRLTFATTMAGNPQLIFLDEPTAGMDSNSRQSFWESIDRLKQNGKTFFITNHYLEELDQIADRILILKDTRLVYDGTLKSLRKKSGHITIQFTTPLPKETFTSISAVKECLKTNQHLQLITDEPNVVMEALIPYLNQLDELAIQQNSLASLFQKVIGGSGK</sequence>
<keyword evidence="1" id="KW-0813">Transport</keyword>
<dbReference type="Proteomes" id="UP000352698">
    <property type="component" value="Unassembled WGS sequence"/>
</dbReference>
<evidence type="ECO:0000313" key="6">
    <source>
        <dbReference type="Proteomes" id="UP000352698"/>
    </source>
</evidence>
<dbReference type="InterPro" id="IPR017871">
    <property type="entry name" value="ABC_transporter-like_CS"/>
</dbReference>
<evidence type="ECO:0000256" key="3">
    <source>
        <dbReference type="ARBA" id="ARBA00022840"/>
    </source>
</evidence>
<protein>
    <submittedName>
        <fullName evidence="5">ABC transporter ATP-binding protein</fullName>
        <ecNumber evidence="5">3.6.3.-</ecNumber>
    </submittedName>
</protein>
<dbReference type="GO" id="GO:0016887">
    <property type="term" value="F:ATP hydrolysis activity"/>
    <property type="evidence" value="ECO:0007669"/>
    <property type="project" value="InterPro"/>
</dbReference>
<dbReference type="PROSITE" id="PS00211">
    <property type="entry name" value="ABC_TRANSPORTER_1"/>
    <property type="match status" value="1"/>
</dbReference>
<dbReference type="SMART" id="SM00382">
    <property type="entry name" value="AAA"/>
    <property type="match status" value="1"/>
</dbReference>